<name>A0ABU6JIC0_9BURK</name>
<protein>
    <submittedName>
        <fullName evidence="1">Uncharacterized protein</fullName>
    </submittedName>
</protein>
<organism evidence="1 2">
    <name type="scientific">Noviherbaspirillum album</name>
    <dbReference type="NCBI Taxonomy" id="3080276"/>
    <lineage>
        <taxon>Bacteria</taxon>
        <taxon>Pseudomonadati</taxon>
        <taxon>Pseudomonadota</taxon>
        <taxon>Betaproteobacteria</taxon>
        <taxon>Burkholderiales</taxon>
        <taxon>Oxalobacteraceae</taxon>
        <taxon>Noviherbaspirillum</taxon>
    </lineage>
</organism>
<keyword evidence="2" id="KW-1185">Reference proteome</keyword>
<proteinExistence type="predicted"/>
<gene>
    <name evidence="1" type="ORF">RY831_29275</name>
</gene>
<reference evidence="1 2" key="1">
    <citation type="submission" date="2023-10" db="EMBL/GenBank/DDBJ databases">
        <title>Noviherbaspirillum sp. CPCC 100848 genome assembly.</title>
        <authorList>
            <person name="Li X.Y."/>
            <person name="Fang X.M."/>
        </authorList>
    </citation>
    <scope>NUCLEOTIDE SEQUENCE [LARGE SCALE GENOMIC DNA]</scope>
    <source>
        <strain evidence="1 2">CPCC 100848</strain>
    </source>
</reference>
<evidence type="ECO:0000313" key="1">
    <source>
        <dbReference type="EMBL" id="MEC4723253.1"/>
    </source>
</evidence>
<comment type="caution">
    <text evidence="1">The sequence shown here is derived from an EMBL/GenBank/DDBJ whole genome shotgun (WGS) entry which is preliminary data.</text>
</comment>
<dbReference type="RefSeq" id="WP_326509875.1">
    <property type="nucleotide sequence ID" value="NZ_JAWIIV010000047.1"/>
</dbReference>
<evidence type="ECO:0000313" key="2">
    <source>
        <dbReference type="Proteomes" id="UP001352263"/>
    </source>
</evidence>
<accession>A0ABU6JIC0</accession>
<dbReference type="Proteomes" id="UP001352263">
    <property type="component" value="Unassembled WGS sequence"/>
</dbReference>
<sequence>MLPFPDFRSNHQLTVRHRMAELEAIFGNGELGGLSSSRCPEAFIYRIGKNEFWHDSRSFGPRITYSPAASAYLEARFGISDTISFAEYMRIWAQAFFNARRDPDTAAVVLVLFLHENLAAMRDLYILSEIGCQHAGSEDVQRYLGDDGNAALLNGPEFANWVLWAWLPFHLREACASKLALAA</sequence>
<dbReference type="EMBL" id="JAWIIV010000047">
    <property type="protein sequence ID" value="MEC4723253.1"/>
    <property type="molecule type" value="Genomic_DNA"/>
</dbReference>